<evidence type="ECO:0000313" key="2">
    <source>
        <dbReference type="Proteomes" id="UP000006365"/>
    </source>
</evidence>
<gene>
    <name evidence="1" type="ordered locus">Despr_1341</name>
</gene>
<dbReference type="AlphaFoldDB" id="A0A7U3YLD7"/>
<sequence length="97" mass="10958">MSTNEKNPVKSGTLWLSGRIQASQQVGTDKENFPIIESILATPAPDAYSHPNKYCIMSRSKLGNPGDDLSISVEVQCRPWKDSKGRWHYPHYLWAVK</sequence>
<dbReference type="Proteomes" id="UP000006365">
    <property type="component" value="Chromosome"/>
</dbReference>
<dbReference type="KEGG" id="dpr:Despr_1341"/>
<keyword evidence="2" id="KW-1185">Reference proteome</keyword>
<dbReference type="RefSeq" id="WP_015724046.1">
    <property type="nucleotide sequence ID" value="NC_014972.1"/>
</dbReference>
<accession>A0A7U3YLD7</accession>
<dbReference type="EMBL" id="CP002364">
    <property type="protein sequence ID" value="ADW17505.1"/>
    <property type="molecule type" value="Genomic_DNA"/>
</dbReference>
<evidence type="ECO:0000313" key="1">
    <source>
        <dbReference type="EMBL" id="ADW17505.1"/>
    </source>
</evidence>
<reference evidence="1 2" key="1">
    <citation type="journal article" date="2011" name="Stand. Genomic Sci.">
        <title>Complete genome sequence of Desulfobulbus propionicus type strain (1pr3).</title>
        <authorList>
            <person name="Pagani I."/>
            <person name="Lapidus A."/>
            <person name="Nolan M."/>
            <person name="Lucas S."/>
            <person name="Hammon N."/>
            <person name="Deshpande S."/>
            <person name="Cheng J.F."/>
            <person name="Chertkov O."/>
            <person name="Davenport K."/>
            <person name="Tapia R."/>
            <person name="Han C."/>
            <person name="Goodwin L."/>
            <person name="Pitluck S."/>
            <person name="Liolios K."/>
            <person name="Mavromatis K."/>
            <person name="Ivanova N."/>
            <person name="Mikhailova N."/>
            <person name="Pati A."/>
            <person name="Chen A."/>
            <person name="Palaniappan K."/>
            <person name="Land M."/>
            <person name="Hauser L."/>
            <person name="Chang Y.J."/>
            <person name="Jeffries C.D."/>
            <person name="Detter J.C."/>
            <person name="Brambilla E."/>
            <person name="Kannan K.P."/>
            <person name="Djao O.D."/>
            <person name="Rohde M."/>
            <person name="Pukall R."/>
            <person name="Spring S."/>
            <person name="Goker M."/>
            <person name="Sikorski J."/>
            <person name="Woyke T."/>
            <person name="Bristow J."/>
            <person name="Eisen J.A."/>
            <person name="Markowitz V."/>
            <person name="Hugenholtz P."/>
            <person name="Kyrpides N.C."/>
            <person name="Klenk H.P."/>
        </authorList>
    </citation>
    <scope>NUCLEOTIDE SEQUENCE [LARGE SCALE GENOMIC DNA]</scope>
    <source>
        <strain evidence="2">ATCC 33891 / DSM 2032 / 1pr3</strain>
    </source>
</reference>
<proteinExistence type="predicted"/>
<organism evidence="1 2">
    <name type="scientific">Desulfobulbus propionicus (strain ATCC 33891 / DSM 2032 / VKM B-1956 / 1pr3)</name>
    <dbReference type="NCBI Taxonomy" id="577650"/>
    <lineage>
        <taxon>Bacteria</taxon>
        <taxon>Pseudomonadati</taxon>
        <taxon>Thermodesulfobacteriota</taxon>
        <taxon>Desulfobulbia</taxon>
        <taxon>Desulfobulbales</taxon>
        <taxon>Desulfobulbaceae</taxon>
        <taxon>Desulfobulbus</taxon>
    </lineage>
</organism>
<name>A0A7U3YLD7_DESPD</name>
<protein>
    <submittedName>
        <fullName evidence="1">Uncharacterized protein</fullName>
    </submittedName>
</protein>